<dbReference type="OrthoDB" id="9799601at2"/>
<proteinExistence type="predicted"/>
<evidence type="ECO:0000313" key="4">
    <source>
        <dbReference type="EMBL" id="EAR08847.1"/>
    </source>
</evidence>
<keyword evidence="1 4" id="KW-0808">Transferase</keyword>
<dbReference type="InterPro" id="IPR016181">
    <property type="entry name" value="Acyl_CoA_acyltransferase"/>
</dbReference>
<dbReference type="Proteomes" id="UP000005953">
    <property type="component" value="Unassembled WGS sequence"/>
</dbReference>
<gene>
    <name evidence="4" type="ORF">MED297_04237</name>
</gene>
<comment type="caution">
    <text evidence="4">The sequence shown here is derived from an EMBL/GenBank/DDBJ whole genome shotgun (WGS) entry which is preliminary data.</text>
</comment>
<dbReference type="InterPro" id="IPR050680">
    <property type="entry name" value="YpeA/RimI_acetyltransf"/>
</dbReference>
<keyword evidence="5" id="KW-1185">Reference proteome</keyword>
<dbReference type="HOGENOM" id="CLU_1640695_0_0_6"/>
<dbReference type="CDD" id="cd04301">
    <property type="entry name" value="NAT_SF"/>
    <property type="match status" value="1"/>
</dbReference>
<dbReference type="Pfam" id="PF00583">
    <property type="entry name" value="Acetyltransf_1"/>
    <property type="match status" value="1"/>
</dbReference>
<evidence type="ECO:0000259" key="3">
    <source>
        <dbReference type="PROSITE" id="PS51186"/>
    </source>
</evidence>
<dbReference type="EMBL" id="AAOE01000015">
    <property type="protein sequence ID" value="EAR08847.1"/>
    <property type="molecule type" value="Genomic_DNA"/>
</dbReference>
<organism evidence="4 5">
    <name type="scientific">Reinekea blandensis MED297</name>
    <dbReference type="NCBI Taxonomy" id="314283"/>
    <lineage>
        <taxon>Bacteria</taxon>
        <taxon>Pseudomonadati</taxon>
        <taxon>Pseudomonadota</taxon>
        <taxon>Gammaproteobacteria</taxon>
        <taxon>Oceanospirillales</taxon>
        <taxon>Saccharospirillaceae</taxon>
        <taxon>Reinekea</taxon>
    </lineage>
</organism>
<sequence length="161" mass="17357">MTVTIVPVDYRNAEQTHDLMSLLNNYASDAMGGGQSLPAETLAALPEKLAAVPGAFSLMVLVDGQPAGFANCFMGFSTFKAKPLVNIHDLAVNPDFRGQGLSLKLLEAIEAKARERHCCKITLEVLSGNEVAKGAYIKAGFDGYELDPKTGQALFWEKPLR</sequence>
<dbReference type="GO" id="GO:0016747">
    <property type="term" value="F:acyltransferase activity, transferring groups other than amino-acyl groups"/>
    <property type="evidence" value="ECO:0007669"/>
    <property type="project" value="InterPro"/>
</dbReference>
<feature type="domain" description="N-acetyltransferase" evidence="3">
    <location>
        <begin position="8"/>
        <end position="161"/>
    </location>
</feature>
<evidence type="ECO:0000313" key="5">
    <source>
        <dbReference type="Proteomes" id="UP000005953"/>
    </source>
</evidence>
<dbReference type="PANTHER" id="PTHR43420">
    <property type="entry name" value="ACETYLTRANSFERASE"/>
    <property type="match status" value="1"/>
</dbReference>
<name>A4BG52_9GAMM</name>
<dbReference type="PROSITE" id="PS51186">
    <property type="entry name" value="GNAT"/>
    <property type="match status" value="1"/>
</dbReference>
<accession>A4BG52</accession>
<evidence type="ECO:0000256" key="2">
    <source>
        <dbReference type="ARBA" id="ARBA00023315"/>
    </source>
</evidence>
<dbReference type="PANTHER" id="PTHR43420:SF44">
    <property type="entry name" value="ACETYLTRANSFERASE YPEA"/>
    <property type="match status" value="1"/>
</dbReference>
<keyword evidence="2" id="KW-0012">Acyltransferase</keyword>
<dbReference type="RefSeq" id="WP_008047724.1">
    <property type="nucleotide sequence ID" value="NZ_CH724154.1"/>
</dbReference>
<dbReference type="Gene3D" id="3.40.630.30">
    <property type="match status" value="1"/>
</dbReference>
<reference evidence="4 5" key="1">
    <citation type="submission" date="2006-02" db="EMBL/GenBank/DDBJ databases">
        <authorList>
            <person name="Pinhassi J."/>
            <person name="Pedros-Alio C."/>
            <person name="Ferriera S."/>
            <person name="Johnson J."/>
            <person name="Kravitz S."/>
            <person name="Halpern A."/>
            <person name="Remington K."/>
            <person name="Beeson K."/>
            <person name="Tran B."/>
            <person name="Rogers Y.-H."/>
            <person name="Friedman R."/>
            <person name="Venter J.C."/>
        </authorList>
    </citation>
    <scope>NUCLEOTIDE SEQUENCE [LARGE SCALE GENOMIC DNA]</scope>
    <source>
        <strain evidence="4 5">MED297</strain>
    </source>
</reference>
<dbReference type="SUPFAM" id="SSF55729">
    <property type="entry name" value="Acyl-CoA N-acyltransferases (Nat)"/>
    <property type="match status" value="1"/>
</dbReference>
<protein>
    <submittedName>
        <fullName evidence="4">Acetyltransferase, GNAT family protein</fullName>
    </submittedName>
</protein>
<dbReference type="InterPro" id="IPR000182">
    <property type="entry name" value="GNAT_dom"/>
</dbReference>
<evidence type="ECO:0000256" key="1">
    <source>
        <dbReference type="ARBA" id="ARBA00022679"/>
    </source>
</evidence>
<dbReference type="AlphaFoldDB" id="A4BG52"/>
<dbReference type="STRING" id="314283.MED297_04237"/>